<reference evidence="2" key="1">
    <citation type="submission" date="2023-08" db="EMBL/GenBank/DDBJ databases">
        <title>Black Yeasts Isolated from many extreme environments.</title>
        <authorList>
            <person name="Coleine C."/>
            <person name="Stajich J.E."/>
            <person name="Selbmann L."/>
        </authorList>
    </citation>
    <scope>NUCLEOTIDE SEQUENCE</scope>
    <source>
        <strain evidence="2">CCFEE 5401</strain>
    </source>
</reference>
<comment type="caution">
    <text evidence="2">The sequence shown here is derived from an EMBL/GenBank/DDBJ whole genome shotgun (WGS) entry which is preliminary data.</text>
</comment>
<accession>A0AAN7TGE4</accession>
<proteinExistence type="predicted"/>
<dbReference type="AlphaFoldDB" id="A0AAN7TGE4"/>
<evidence type="ECO:0000313" key="2">
    <source>
        <dbReference type="EMBL" id="KAK5115088.1"/>
    </source>
</evidence>
<sequence>MPSMPSISIPQFFSITIKTRDHRSLSETPENPHVNVDLDSATPVEAGSSDPVSPTDLQKRQILPSAVVSSELQAGQQPISEPGVIREKNDMQDELRRTVAEKQ</sequence>
<organism evidence="2 3">
    <name type="scientific">Meristemomyces frigidus</name>
    <dbReference type="NCBI Taxonomy" id="1508187"/>
    <lineage>
        <taxon>Eukaryota</taxon>
        <taxon>Fungi</taxon>
        <taxon>Dikarya</taxon>
        <taxon>Ascomycota</taxon>
        <taxon>Pezizomycotina</taxon>
        <taxon>Dothideomycetes</taxon>
        <taxon>Dothideomycetidae</taxon>
        <taxon>Mycosphaerellales</taxon>
        <taxon>Teratosphaeriaceae</taxon>
        <taxon>Meristemomyces</taxon>
    </lineage>
</organism>
<gene>
    <name evidence="2" type="ORF">LTR62_001785</name>
</gene>
<dbReference type="EMBL" id="JAVRRL010000014">
    <property type="protein sequence ID" value="KAK5115088.1"/>
    <property type="molecule type" value="Genomic_DNA"/>
</dbReference>
<dbReference type="Proteomes" id="UP001310890">
    <property type="component" value="Unassembled WGS sequence"/>
</dbReference>
<feature type="compositionally biased region" description="Basic and acidic residues" evidence="1">
    <location>
        <begin position="84"/>
        <end position="103"/>
    </location>
</feature>
<feature type="compositionally biased region" description="Polar residues" evidence="1">
    <location>
        <begin position="67"/>
        <end position="79"/>
    </location>
</feature>
<evidence type="ECO:0000313" key="3">
    <source>
        <dbReference type="Proteomes" id="UP001310890"/>
    </source>
</evidence>
<feature type="region of interest" description="Disordered" evidence="1">
    <location>
        <begin position="20"/>
        <end position="103"/>
    </location>
</feature>
<evidence type="ECO:0000256" key="1">
    <source>
        <dbReference type="SAM" id="MobiDB-lite"/>
    </source>
</evidence>
<name>A0AAN7TGE4_9PEZI</name>
<protein>
    <submittedName>
        <fullName evidence="2">Uncharacterized protein</fullName>
    </submittedName>
</protein>